<dbReference type="EMBL" id="AOIQ01000003">
    <property type="protein sequence ID" value="ELZ14199.1"/>
    <property type="molecule type" value="Genomic_DNA"/>
</dbReference>
<dbReference type="Proteomes" id="UP000011560">
    <property type="component" value="Unassembled WGS sequence"/>
</dbReference>
<keyword evidence="2" id="KW-0472">Membrane</keyword>
<feature type="region of interest" description="Disordered" evidence="1">
    <location>
        <begin position="68"/>
        <end position="135"/>
    </location>
</feature>
<dbReference type="OrthoDB" id="11098at2157"/>
<keyword evidence="2" id="KW-1133">Transmembrane helix</keyword>
<dbReference type="PANTHER" id="PTHR48090:SF6">
    <property type="entry name" value="SLR5056 PROTEIN"/>
    <property type="match status" value="1"/>
</dbReference>
<feature type="transmembrane region" description="Helical" evidence="2">
    <location>
        <begin position="385"/>
        <end position="405"/>
    </location>
</feature>
<dbReference type="PATRIC" id="fig|1227490.4.peg.140"/>
<dbReference type="STRING" id="1227490.C479_00677"/>
<dbReference type="Pfam" id="PF00535">
    <property type="entry name" value="Glycos_transf_2"/>
    <property type="match status" value="2"/>
</dbReference>
<feature type="region of interest" description="Disordered" evidence="1">
    <location>
        <begin position="345"/>
        <end position="376"/>
    </location>
</feature>
<dbReference type="Gene3D" id="3.90.550.10">
    <property type="entry name" value="Spore Coat Polysaccharide Biosynthesis Protein SpsA, Chain A"/>
    <property type="match status" value="1"/>
</dbReference>
<accession>M0BX02</accession>
<reference evidence="4 5" key="1">
    <citation type="journal article" date="2014" name="PLoS Genet.">
        <title>Phylogenetically driven sequencing of extremely halophilic archaea reveals strategies for static and dynamic osmo-response.</title>
        <authorList>
            <person name="Becker E.A."/>
            <person name="Seitzer P.M."/>
            <person name="Tritt A."/>
            <person name="Larsen D."/>
            <person name="Krusor M."/>
            <person name="Yao A.I."/>
            <person name="Wu D."/>
            <person name="Madern D."/>
            <person name="Eisen J.A."/>
            <person name="Darling A.E."/>
            <person name="Facciotti M.T."/>
        </authorList>
    </citation>
    <scope>NUCLEOTIDE SEQUENCE [LARGE SCALE GENOMIC DNA]</scope>
    <source>
        <strain evidence="4 5">JCM 14624</strain>
    </source>
</reference>
<feature type="compositionally biased region" description="Basic and acidic residues" evidence="1">
    <location>
        <begin position="105"/>
        <end position="117"/>
    </location>
</feature>
<feature type="domain" description="Glycosyltransferase 2-like" evidence="3">
    <location>
        <begin position="129"/>
        <end position="200"/>
    </location>
</feature>
<dbReference type="PANTHER" id="PTHR48090">
    <property type="entry name" value="UNDECAPRENYL-PHOSPHATE 4-DEOXY-4-FORMAMIDO-L-ARABINOSE TRANSFERASE-RELATED"/>
    <property type="match status" value="1"/>
</dbReference>
<feature type="compositionally biased region" description="Basic and acidic residues" evidence="1">
    <location>
        <begin position="363"/>
        <end position="376"/>
    </location>
</feature>
<dbReference type="InterPro" id="IPR001173">
    <property type="entry name" value="Glyco_trans_2-like"/>
</dbReference>
<protein>
    <submittedName>
        <fullName evidence="4">Family 2 glycosyl transferase</fullName>
    </submittedName>
</protein>
<dbReference type="GO" id="GO:0016740">
    <property type="term" value="F:transferase activity"/>
    <property type="evidence" value="ECO:0007669"/>
    <property type="project" value="UniProtKB-KW"/>
</dbReference>
<dbReference type="SUPFAM" id="SSF53448">
    <property type="entry name" value="Nucleotide-diphospho-sugar transferases"/>
    <property type="match status" value="1"/>
</dbReference>
<feature type="compositionally biased region" description="Polar residues" evidence="1">
    <location>
        <begin position="349"/>
        <end position="361"/>
    </location>
</feature>
<dbReference type="CDD" id="cd04179">
    <property type="entry name" value="DPM_DPG-synthase_like"/>
    <property type="match status" value="1"/>
</dbReference>
<dbReference type="AlphaFoldDB" id="M0BX02"/>
<dbReference type="InterPro" id="IPR029044">
    <property type="entry name" value="Nucleotide-diphossugar_trans"/>
</dbReference>
<gene>
    <name evidence="4" type="ORF">C479_00677</name>
</gene>
<sequence>MYRDHSVAVVVPAYNEAGFVGDVLMSMPEYVDRVYAVDDCSTDGTWAEICRFATCDPIDDATELVSDRVDTSEDDHATSPTPSPRSDGGDRTGVAPSAASGSRNVSRDVTGRSRGSESDVSTQRPTAGPTIVPIRHEENRGVGAAITTGYRCARREGIDATAVMAGDGQMDPDQLPRLIDPIVEGRAAYAKGNRLRGRAQYDSMSTFRFGGNVLLSLLTKIASGYWGMVDPQNGYTAIAGEALEAIDLDSLYTEYGFANDLLVVLNAEGFAIADVAMPAVYGDERSHISYRTFVPRLSWLLWRRFLHRLGIRYVMQDFHPLVALYALGIGGLAVGIGTLVSNRFDRRSTSPSDRASNSGSPTKDGDDGHTAADPETSHETRSIRWWLAGVWTLCSAIALCLAMAFDHDANEGSVVVEE</sequence>
<dbReference type="RefSeq" id="WP_007696385.1">
    <property type="nucleotide sequence ID" value="NZ_AOIQ01000003.1"/>
</dbReference>
<name>M0BX02_9EURY</name>
<evidence type="ECO:0000256" key="1">
    <source>
        <dbReference type="SAM" id="MobiDB-lite"/>
    </source>
</evidence>
<evidence type="ECO:0000259" key="3">
    <source>
        <dbReference type="Pfam" id="PF00535"/>
    </source>
</evidence>
<evidence type="ECO:0000313" key="5">
    <source>
        <dbReference type="Proteomes" id="UP000011560"/>
    </source>
</evidence>
<feature type="domain" description="Glycosyltransferase 2-like" evidence="3">
    <location>
        <begin position="9"/>
        <end position="53"/>
    </location>
</feature>
<keyword evidence="4" id="KW-0808">Transferase</keyword>
<proteinExistence type="predicted"/>
<dbReference type="InterPro" id="IPR050256">
    <property type="entry name" value="Glycosyltransferase_2"/>
</dbReference>
<organism evidence="4 5">
    <name type="scientific">Halovivax asiaticus JCM 14624</name>
    <dbReference type="NCBI Taxonomy" id="1227490"/>
    <lineage>
        <taxon>Archaea</taxon>
        <taxon>Methanobacteriati</taxon>
        <taxon>Methanobacteriota</taxon>
        <taxon>Stenosarchaea group</taxon>
        <taxon>Halobacteria</taxon>
        <taxon>Halobacteriales</taxon>
        <taxon>Natrialbaceae</taxon>
        <taxon>Halovivax</taxon>
    </lineage>
</organism>
<evidence type="ECO:0000313" key="4">
    <source>
        <dbReference type="EMBL" id="ELZ14199.1"/>
    </source>
</evidence>
<feature type="transmembrane region" description="Helical" evidence="2">
    <location>
        <begin position="318"/>
        <end position="340"/>
    </location>
</feature>
<keyword evidence="2" id="KW-0812">Transmembrane</keyword>
<feature type="compositionally biased region" description="Basic and acidic residues" evidence="1">
    <location>
        <begin position="68"/>
        <end position="77"/>
    </location>
</feature>
<comment type="caution">
    <text evidence="4">The sequence shown here is derived from an EMBL/GenBank/DDBJ whole genome shotgun (WGS) entry which is preliminary data.</text>
</comment>
<keyword evidence="5" id="KW-1185">Reference proteome</keyword>
<evidence type="ECO:0000256" key="2">
    <source>
        <dbReference type="SAM" id="Phobius"/>
    </source>
</evidence>